<keyword evidence="7" id="KW-0233">DNA recombination</keyword>
<evidence type="ECO:0000256" key="1">
    <source>
        <dbReference type="ARBA" id="ARBA00010555"/>
    </source>
</evidence>
<dbReference type="CDD" id="cd00840">
    <property type="entry name" value="MPP_Mre11_N"/>
    <property type="match status" value="1"/>
</dbReference>
<dbReference type="NCBIfam" id="TIGR00619">
    <property type="entry name" value="sbcd"/>
    <property type="match status" value="1"/>
</dbReference>
<dbReference type="InterPro" id="IPR004843">
    <property type="entry name" value="Calcineurin-like_PHP"/>
</dbReference>
<reference evidence="10 11" key="1">
    <citation type="submission" date="2010-03" db="EMBL/GenBank/DDBJ databases">
        <authorList>
            <consortium name="The Broad Institute Genome Sequencing Platform"/>
            <person name="Ward D."/>
            <person name="Earl A."/>
            <person name="Feldgarden M."/>
            <person name="Gevers D."/>
            <person name="Young S."/>
            <person name="Zeng Q."/>
            <person name="Koehrsen M."/>
            <person name="Alvarado L."/>
            <person name="Berlin A.M."/>
            <person name="Borenstein D."/>
            <person name="Chapman S.B."/>
            <person name="Chen Z."/>
            <person name="Engels R."/>
            <person name="Freedman E."/>
            <person name="Gellesch M."/>
            <person name="Goldberg J."/>
            <person name="Griggs A."/>
            <person name="Gujja S."/>
            <person name="Heilman E.R."/>
            <person name="Heiman D.I."/>
            <person name="Hepburn T.A."/>
            <person name="Howarth C."/>
            <person name="Jen D."/>
            <person name="Larson L."/>
            <person name="Mehta T."/>
            <person name="Park D."/>
            <person name="Pearson M."/>
            <person name="Richards J."/>
            <person name="Roberts A."/>
            <person name="Saif S."/>
            <person name="Shea T.D."/>
            <person name="Shenoy N."/>
            <person name="Sisk P."/>
            <person name="Stolte C."/>
            <person name="Sykes S.N."/>
            <person name="Walk T."/>
            <person name="White J."/>
            <person name="Yandava C."/>
            <person name="Izard J."/>
            <person name="Baranova O.V."/>
            <person name="Blanton J.M."/>
            <person name="Tanner A.C."/>
            <person name="Dewhirst F."/>
            <person name="Haas B."/>
            <person name="Nusbaum C."/>
            <person name="Birren B."/>
        </authorList>
    </citation>
    <scope>NUCLEOTIDE SEQUENCE [LARGE SCALE GENOMIC DNA]</scope>
    <source>
        <strain evidence="10 11">ATCC 29453</strain>
    </source>
</reference>
<dbReference type="SUPFAM" id="SSF56300">
    <property type="entry name" value="Metallo-dependent phosphatases"/>
    <property type="match status" value="1"/>
</dbReference>
<evidence type="ECO:0000256" key="7">
    <source>
        <dbReference type="RuleBase" id="RU363069"/>
    </source>
</evidence>
<dbReference type="HOGENOM" id="CLU_038045_2_0_4"/>
<comment type="function">
    <text evidence="7">SbcCD cleaves DNA hairpin structures. These structures can inhibit DNA replication and are intermediates in certain DNA recombination reactions. The complex acts as a 3'-&gt;5' double strand exonuclease that can open hairpins. It also has a 5' single-strand endonuclease activity.</text>
</comment>
<keyword evidence="6 7" id="KW-0269">Exonuclease</keyword>
<dbReference type="eggNOG" id="COG0420">
    <property type="taxonomic scope" value="Bacteria"/>
</dbReference>
<feature type="domain" description="Calcineurin-like phosphoesterase" evidence="8">
    <location>
        <begin position="1"/>
        <end position="105"/>
    </location>
</feature>
<name>V9H9E8_9NEIS</name>
<dbReference type="PANTHER" id="PTHR30337:SF0">
    <property type="entry name" value="NUCLEASE SBCCD SUBUNIT D"/>
    <property type="match status" value="1"/>
</dbReference>
<feature type="domain" description="Nuclease SbcCD subunit D C-terminal" evidence="9">
    <location>
        <begin position="285"/>
        <end position="378"/>
    </location>
</feature>
<accession>V9H9E8</accession>
<evidence type="ECO:0000313" key="10">
    <source>
        <dbReference type="EMBL" id="EFG31691.1"/>
    </source>
</evidence>
<keyword evidence="7" id="KW-0235">DNA replication</keyword>
<sequence length="408" mass="46422">MLIFHTADWHLGAQLANHRRAPEHQAFLRWLLQQIANHQANALIIAGDVFDTTTPPTYAQETYFHFLSQLADLPHFRHAIIVAGNHDSPSFLDAPAPMLSHLNIHVIGSTKANPADEVLVLKNEFGEDELIVCAVPYLRERDVRTSQAGESQSDKNQKVIQGTAKHYAETFQAACAIRGERQIPIVGTGHLFCTSTKNSNIEQGDGVRELYVGTLNRFPVELFPAFDYLALGHLHIPQNIHSNQLIRYSGSPIQMGFGECTQQKSITTIQFERTTPKLDTLSIPVFQRLAKLSGCLKEIQQQIADLPDECVWLEIHYTGAEHIADLRTTLESCLKNTPHYILKIRNHHQREHTLSQQNETESLENLDIYQVFERCLDANHIPLEQRPELQHRYHDAVKTYQESEFHQS</sequence>
<dbReference type="Proteomes" id="UP000017813">
    <property type="component" value="Unassembled WGS sequence"/>
</dbReference>
<dbReference type="GO" id="GO:0006260">
    <property type="term" value="P:DNA replication"/>
    <property type="evidence" value="ECO:0007669"/>
    <property type="project" value="UniProtKB-KW"/>
</dbReference>
<proteinExistence type="inferred from homology"/>
<evidence type="ECO:0000256" key="4">
    <source>
        <dbReference type="ARBA" id="ARBA00022722"/>
    </source>
</evidence>
<dbReference type="Gene3D" id="3.60.21.10">
    <property type="match status" value="1"/>
</dbReference>
<dbReference type="STRING" id="641147.HMPREF9021_00086"/>
<dbReference type="InterPro" id="IPR004593">
    <property type="entry name" value="SbcD"/>
</dbReference>
<dbReference type="GO" id="GO:0006310">
    <property type="term" value="P:DNA recombination"/>
    <property type="evidence" value="ECO:0007669"/>
    <property type="project" value="UniProtKB-KW"/>
</dbReference>
<gene>
    <name evidence="7" type="primary">sbcD</name>
    <name evidence="10" type="ORF">HMPREF9021_00086</name>
</gene>
<evidence type="ECO:0000256" key="2">
    <source>
        <dbReference type="ARBA" id="ARBA00011322"/>
    </source>
</evidence>
<evidence type="ECO:0000313" key="11">
    <source>
        <dbReference type="Proteomes" id="UP000017813"/>
    </source>
</evidence>
<evidence type="ECO:0000259" key="9">
    <source>
        <dbReference type="Pfam" id="PF12320"/>
    </source>
</evidence>
<evidence type="ECO:0000256" key="3">
    <source>
        <dbReference type="ARBA" id="ARBA00013365"/>
    </source>
</evidence>
<keyword evidence="4 7" id="KW-0540">Nuclease</keyword>
<evidence type="ECO:0000259" key="8">
    <source>
        <dbReference type="Pfam" id="PF00149"/>
    </source>
</evidence>
<dbReference type="InterPro" id="IPR050535">
    <property type="entry name" value="DNA_Repair-Maintenance_Comp"/>
</dbReference>
<keyword evidence="7" id="KW-0255">Endonuclease</keyword>
<dbReference type="OrthoDB" id="9773856at2"/>
<dbReference type="AlphaFoldDB" id="V9H9E8"/>
<dbReference type="Pfam" id="PF00149">
    <property type="entry name" value="Metallophos"/>
    <property type="match status" value="1"/>
</dbReference>
<dbReference type="RefSeq" id="WP_002641013.1">
    <property type="nucleotide sequence ID" value="NZ_CP019448.1"/>
</dbReference>
<dbReference type="GO" id="GO:0008408">
    <property type="term" value="F:3'-5' exonuclease activity"/>
    <property type="evidence" value="ECO:0007669"/>
    <property type="project" value="InterPro"/>
</dbReference>
<dbReference type="GO" id="GO:0004519">
    <property type="term" value="F:endonuclease activity"/>
    <property type="evidence" value="ECO:0007669"/>
    <property type="project" value="UniProtKB-KW"/>
</dbReference>
<dbReference type="InterPro" id="IPR041796">
    <property type="entry name" value="Mre11_N"/>
</dbReference>
<dbReference type="Pfam" id="PF12320">
    <property type="entry name" value="SbcD_C"/>
    <property type="match status" value="1"/>
</dbReference>
<evidence type="ECO:0000256" key="6">
    <source>
        <dbReference type="ARBA" id="ARBA00022839"/>
    </source>
</evidence>
<dbReference type="InterPro" id="IPR029052">
    <property type="entry name" value="Metallo-depent_PP-like"/>
</dbReference>
<comment type="subunit">
    <text evidence="2 7">Heterodimer of SbcC and SbcD.</text>
</comment>
<dbReference type="Gene3D" id="3.30.160.720">
    <property type="match status" value="1"/>
</dbReference>
<dbReference type="EMBL" id="ADCY02000002">
    <property type="protein sequence ID" value="EFG31691.1"/>
    <property type="molecule type" value="Genomic_DNA"/>
</dbReference>
<keyword evidence="5 7" id="KW-0378">Hydrolase</keyword>
<keyword evidence="11" id="KW-1185">Reference proteome</keyword>
<dbReference type="InterPro" id="IPR026843">
    <property type="entry name" value="SbcD_C"/>
</dbReference>
<dbReference type="PANTHER" id="PTHR30337">
    <property type="entry name" value="COMPONENT OF ATP-DEPENDENT DSDNA EXONUCLEASE"/>
    <property type="match status" value="1"/>
</dbReference>
<protein>
    <recommendedName>
        <fullName evidence="3 7">Nuclease SbcCD subunit D</fullName>
    </recommendedName>
</protein>
<reference evidence="10 11" key="2">
    <citation type="submission" date="2011-10" db="EMBL/GenBank/DDBJ databases">
        <title>The Genome Sequence of Simonsiella muelleri ATCC 29453.</title>
        <authorList>
            <consortium name="The Broad Institute Genome Sequencing Platform"/>
            <consortium name="The Broad Institute Genome Sequencing Center for Infectious Disease"/>
            <person name="Earl A."/>
            <person name="Ward D."/>
            <person name="Feldgarden M."/>
            <person name="Gevers D."/>
            <person name="Izard J."/>
            <person name="Baranova O.V."/>
            <person name="Blanton J.M."/>
            <person name="Tanner A.C."/>
            <person name="Dewhirst F."/>
            <person name="Young S.K."/>
            <person name="Zeng Q."/>
            <person name="Gargeya S."/>
            <person name="Fitzgerald M."/>
            <person name="Haas B."/>
            <person name="Abouelleil A."/>
            <person name="Alvarado L."/>
            <person name="Arachchi H.M."/>
            <person name="Berlin A."/>
            <person name="Brown A."/>
            <person name="Chapman S.B."/>
            <person name="Chen Z."/>
            <person name="Dunbar C."/>
            <person name="Freedman E."/>
            <person name="Gearin G."/>
            <person name="Goldberg J."/>
            <person name="Griggs A."/>
            <person name="Gujja S."/>
            <person name="Heiman D."/>
            <person name="Howarth C."/>
            <person name="Larson L."/>
            <person name="Lui A."/>
            <person name="MacDonald P.J.P."/>
            <person name="Montmayeur A."/>
            <person name="Murphy C."/>
            <person name="Neiman D."/>
            <person name="Pearson M."/>
            <person name="Priest M."/>
            <person name="Roberts A."/>
            <person name="Saif S."/>
            <person name="Shea T."/>
            <person name="Shenoy N."/>
            <person name="Sisk P."/>
            <person name="Stolte C."/>
            <person name="Sykes S."/>
            <person name="Wortman J."/>
            <person name="Nusbaum C."/>
            <person name="Birren B."/>
        </authorList>
    </citation>
    <scope>NUCLEOTIDE SEQUENCE [LARGE SCALE GENOMIC DNA]</scope>
    <source>
        <strain evidence="10 11">ATCC 29453</strain>
    </source>
</reference>
<comment type="similarity">
    <text evidence="1 7">Belongs to the SbcD family.</text>
</comment>
<dbReference type="KEGG" id="smur:BWP33_02150"/>
<organism evidence="10 11">
    <name type="scientific">Simonsiella muelleri ATCC 29453</name>
    <dbReference type="NCBI Taxonomy" id="641147"/>
    <lineage>
        <taxon>Bacteria</taxon>
        <taxon>Pseudomonadati</taxon>
        <taxon>Pseudomonadota</taxon>
        <taxon>Betaproteobacteria</taxon>
        <taxon>Neisseriales</taxon>
        <taxon>Neisseriaceae</taxon>
        <taxon>Simonsiella</taxon>
    </lineage>
</organism>
<evidence type="ECO:0000256" key="5">
    <source>
        <dbReference type="ARBA" id="ARBA00022801"/>
    </source>
</evidence>
<comment type="caution">
    <text evidence="10">The sequence shown here is derived from an EMBL/GenBank/DDBJ whole genome shotgun (WGS) entry which is preliminary data.</text>
</comment>